<organism evidence="1 2">
    <name type="scientific">Nephila pilipes</name>
    <name type="common">Giant wood spider</name>
    <name type="synonym">Nephila maculata</name>
    <dbReference type="NCBI Taxonomy" id="299642"/>
    <lineage>
        <taxon>Eukaryota</taxon>
        <taxon>Metazoa</taxon>
        <taxon>Ecdysozoa</taxon>
        <taxon>Arthropoda</taxon>
        <taxon>Chelicerata</taxon>
        <taxon>Arachnida</taxon>
        <taxon>Araneae</taxon>
        <taxon>Araneomorphae</taxon>
        <taxon>Entelegynae</taxon>
        <taxon>Araneoidea</taxon>
        <taxon>Nephilidae</taxon>
        <taxon>Nephila</taxon>
    </lineage>
</organism>
<reference evidence="1" key="1">
    <citation type="submission" date="2020-08" db="EMBL/GenBank/DDBJ databases">
        <title>Multicomponent nature underlies the extraordinary mechanical properties of spider dragline silk.</title>
        <authorList>
            <person name="Kono N."/>
            <person name="Nakamura H."/>
            <person name="Mori M."/>
            <person name="Yoshida Y."/>
            <person name="Ohtoshi R."/>
            <person name="Malay A.D."/>
            <person name="Moran D.A.P."/>
            <person name="Tomita M."/>
            <person name="Numata K."/>
            <person name="Arakawa K."/>
        </authorList>
    </citation>
    <scope>NUCLEOTIDE SEQUENCE</scope>
</reference>
<keyword evidence="2" id="KW-1185">Reference proteome</keyword>
<protein>
    <submittedName>
        <fullName evidence="1">Uncharacterized protein</fullName>
    </submittedName>
</protein>
<dbReference type="AlphaFoldDB" id="A0A8X6MD38"/>
<comment type="caution">
    <text evidence="1">The sequence shown here is derived from an EMBL/GenBank/DDBJ whole genome shotgun (WGS) entry which is preliminary data.</text>
</comment>
<dbReference type="EMBL" id="BMAW01090581">
    <property type="protein sequence ID" value="GFS45599.1"/>
    <property type="molecule type" value="Genomic_DNA"/>
</dbReference>
<dbReference type="Proteomes" id="UP000887013">
    <property type="component" value="Unassembled WGS sequence"/>
</dbReference>
<accession>A0A8X6MD38</accession>
<evidence type="ECO:0000313" key="2">
    <source>
        <dbReference type="Proteomes" id="UP000887013"/>
    </source>
</evidence>
<evidence type="ECO:0000313" key="1">
    <source>
        <dbReference type="EMBL" id="GFS45599.1"/>
    </source>
</evidence>
<sequence>MCSTCPPPQGITHCRRVTNPATAESRMTGCIHGSWQRIAPFNSAELDGRDSYTRGFKYPHSQRSAGIRSGGHRKLQCLLMILSSPNICIKNSLTGLAV</sequence>
<proteinExistence type="predicted"/>
<gene>
    <name evidence="1" type="ORF">NPIL_555701</name>
</gene>
<name>A0A8X6MD38_NEPPI</name>
<dbReference type="OrthoDB" id="6457806at2759"/>